<evidence type="ECO:0000313" key="1">
    <source>
        <dbReference type="EMBL" id="TFK60549.1"/>
    </source>
</evidence>
<dbReference type="EMBL" id="ML208760">
    <property type="protein sequence ID" value="TFK60549.1"/>
    <property type="molecule type" value="Genomic_DNA"/>
</dbReference>
<evidence type="ECO:0000313" key="2">
    <source>
        <dbReference type="Proteomes" id="UP000308600"/>
    </source>
</evidence>
<accession>A0ACD3A4H3</accession>
<name>A0ACD3A4H3_9AGAR</name>
<gene>
    <name evidence="1" type="ORF">BDN72DRAFT_850437</name>
</gene>
<keyword evidence="2" id="KW-1185">Reference proteome</keyword>
<protein>
    <submittedName>
        <fullName evidence="1">Uncharacterized protein</fullName>
    </submittedName>
</protein>
<reference evidence="1 2" key="1">
    <citation type="journal article" date="2019" name="Nat. Ecol. Evol.">
        <title>Megaphylogeny resolves global patterns of mushroom evolution.</title>
        <authorList>
            <person name="Varga T."/>
            <person name="Krizsan K."/>
            <person name="Foldi C."/>
            <person name="Dima B."/>
            <person name="Sanchez-Garcia M."/>
            <person name="Sanchez-Ramirez S."/>
            <person name="Szollosi G.J."/>
            <person name="Szarkandi J.G."/>
            <person name="Papp V."/>
            <person name="Albert L."/>
            <person name="Andreopoulos W."/>
            <person name="Angelini C."/>
            <person name="Antonin V."/>
            <person name="Barry K.W."/>
            <person name="Bougher N.L."/>
            <person name="Buchanan P."/>
            <person name="Buyck B."/>
            <person name="Bense V."/>
            <person name="Catcheside P."/>
            <person name="Chovatia M."/>
            <person name="Cooper J."/>
            <person name="Damon W."/>
            <person name="Desjardin D."/>
            <person name="Finy P."/>
            <person name="Geml J."/>
            <person name="Haridas S."/>
            <person name="Hughes K."/>
            <person name="Justo A."/>
            <person name="Karasinski D."/>
            <person name="Kautmanova I."/>
            <person name="Kiss B."/>
            <person name="Kocsube S."/>
            <person name="Kotiranta H."/>
            <person name="LaButti K.M."/>
            <person name="Lechner B.E."/>
            <person name="Liimatainen K."/>
            <person name="Lipzen A."/>
            <person name="Lukacs Z."/>
            <person name="Mihaltcheva S."/>
            <person name="Morgado L.N."/>
            <person name="Niskanen T."/>
            <person name="Noordeloos M.E."/>
            <person name="Ohm R.A."/>
            <person name="Ortiz-Santana B."/>
            <person name="Ovrebo C."/>
            <person name="Racz N."/>
            <person name="Riley R."/>
            <person name="Savchenko A."/>
            <person name="Shiryaev A."/>
            <person name="Soop K."/>
            <person name="Spirin V."/>
            <person name="Szebenyi C."/>
            <person name="Tomsovsky M."/>
            <person name="Tulloss R.E."/>
            <person name="Uehling J."/>
            <person name="Grigoriev I.V."/>
            <person name="Vagvolgyi C."/>
            <person name="Papp T."/>
            <person name="Martin F.M."/>
            <person name="Miettinen O."/>
            <person name="Hibbett D.S."/>
            <person name="Nagy L.G."/>
        </authorList>
    </citation>
    <scope>NUCLEOTIDE SEQUENCE [LARGE SCALE GENOMIC DNA]</scope>
    <source>
        <strain evidence="1 2">NL-1719</strain>
    </source>
</reference>
<sequence length="527" mass="59602">MDKFSDRRSQLDVEICDLEARLLSLRKARNDIAPINQLPIELLIKIFGSLGGIKGRAKEILRLTWVSHYWREIATTCPGLWAILDNSNVKEGCIDTWLMRSKTSPLSVRILNLLERHHRYLQVVLSPPIHITSLRLSRHHSTPDNLERIWTMTNLPSIRLLFLKGFKIPNLVVTSTPNLHVLLLEQCDLDIASALTAYSSAPLRELSIISPIQLIDPSTLLERLGDISNLNTLILIGAVSEQLHPNTQDVSIPNLHLDRLVLRYGPTEAQKWLLQRLIRTGTKRVASCSFLPSTQERPHTEDLVSTFRQIPSTGARFITRIDILEFPGSGYRACIFYEESGGGRIELTLELFFAYSLLRLLHNLNADSSLDNLKVFRILRMGDIPSGPLESGLPHSIARFITNLPHVKHVHLQTPFPFVKIFLSSCTDKVRSAALHDDINVLETVTIEANHPPEVNFTIDTTDYLVKPIKNIILNQDCFIEDYSSFANMVVVAGTESHIRLVPELDMTPIRFPKHPLESFDDLDTDG</sequence>
<dbReference type="Proteomes" id="UP000308600">
    <property type="component" value="Unassembled WGS sequence"/>
</dbReference>
<proteinExistence type="predicted"/>
<organism evidence="1 2">
    <name type="scientific">Pluteus cervinus</name>
    <dbReference type="NCBI Taxonomy" id="181527"/>
    <lineage>
        <taxon>Eukaryota</taxon>
        <taxon>Fungi</taxon>
        <taxon>Dikarya</taxon>
        <taxon>Basidiomycota</taxon>
        <taxon>Agaricomycotina</taxon>
        <taxon>Agaricomycetes</taxon>
        <taxon>Agaricomycetidae</taxon>
        <taxon>Agaricales</taxon>
        <taxon>Pluteineae</taxon>
        <taxon>Pluteaceae</taxon>
        <taxon>Pluteus</taxon>
    </lineage>
</organism>